<organism evidence="2 3">
    <name type="scientific">Meloidogyne hapla</name>
    <name type="common">Root-knot nematode worm</name>
    <dbReference type="NCBI Taxonomy" id="6305"/>
    <lineage>
        <taxon>Eukaryota</taxon>
        <taxon>Metazoa</taxon>
        <taxon>Ecdysozoa</taxon>
        <taxon>Nematoda</taxon>
        <taxon>Chromadorea</taxon>
        <taxon>Rhabditida</taxon>
        <taxon>Tylenchina</taxon>
        <taxon>Tylenchomorpha</taxon>
        <taxon>Tylenchoidea</taxon>
        <taxon>Meloidogynidae</taxon>
        <taxon>Meloidogyninae</taxon>
        <taxon>Meloidogyne</taxon>
    </lineage>
</organism>
<evidence type="ECO:0000313" key="3">
    <source>
        <dbReference type="WBParaSite" id="MhA1_Contig1088.frz3.gene1"/>
    </source>
</evidence>
<evidence type="ECO:0000313" key="2">
    <source>
        <dbReference type="Proteomes" id="UP000095281"/>
    </source>
</evidence>
<dbReference type="InterPro" id="IPR000719">
    <property type="entry name" value="Prot_kinase_dom"/>
</dbReference>
<dbReference type="AlphaFoldDB" id="A0A1I8AYK0"/>
<feature type="domain" description="Protein kinase" evidence="1">
    <location>
        <begin position="1"/>
        <end position="138"/>
    </location>
</feature>
<dbReference type="Gene3D" id="1.10.510.10">
    <property type="entry name" value="Transferase(Phosphotransferase) domain 1"/>
    <property type="match status" value="1"/>
</dbReference>
<evidence type="ECO:0000259" key="1">
    <source>
        <dbReference type="PROSITE" id="PS50011"/>
    </source>
</evidence>
<name>A0A1I8AYK0_MELHA</name>
<keyword evidence="2" id="KW-1185">Reference proteome</keyword>
<dbReference type="Pfam" id="PF00069">
    <property type="entry name" value="Pkinase"/>
    <property type="match status" value="1"/>
</dbReference>
<dbReference type="Proteomes" id="UP000095281">
    <property type="component" value="Unplaced"/>
</dbReference>
<dbReference type="SUPFAM" id="SSF56112">
    <property type="entry name" value="Protein kinase-like (PK-like)"/>
    <property type="match status" value="1"/>
</dbReference>
<protein>
    <submittedName>
        <fullName evidence="3">Protein kinase domain-containing protein</fullName>
    </submittedName>
</protein>
<dbReference type="InterPro" id="IPR011009">
    <property type="entry name" value="Kinase-like_dom_sf"/>
</dbReference>
<proteinExistence type="predicted"/>
<sequence length="138" mass="16158">MDIKADNFVIVYENDQMEIMTSPVIKAKLIDFNSTVIPTKEIELFQVKAMNSLLMAPELDKETTENVSKSVDIWSFGLMAYELRYGLHYGPKEQPKLLRKLKKYRSVNQHDTPLDNLIKVLNLFLKNIMKFKELFRSK</sequence>
<dbReference type="GO" id="GO:0004672">
    <property type="term" value="F:protein kinase activity"/>
    <property type="evidence" value="ECO:0007669"/>
    <property type="project" value="InterPro"/>
</dbReference>
<dbReference type="GO" id="GO:0005524">
    <property type="term" value="F:ATP binding"/>
    <property type="evidence" value="ECO:0007669"/>
    <property type="project" value="InterPro"/>
</dbReference>
<dbReference type="PROSITE" id="PS50011">
    <property type="entry name" value="PROTEIN_KINASE_DOM"/>
    <property type="match status" value="1"/>
</dbReference>
<reference evidence="3" key="1">
    <citation type="submission" date="2016-11" db="UniProtKB">
        <authorList>
            <consortium name="WormBaseParasite"/>
        </authorList>
    </citation>
    <scope>IDENTIFICATION</scope>
</reference>
<dbReference type="WBParaSite" id="MhA1_Contig1088.frz3.gene1">
    <property type="protein sequence ID" value="MhA1_Contig1088.frz3.gene1"/>
    <property type="gene ID" value="MhA1_Contig1088.frz3.gene1"/>
</dbReference>
<accession>A0A1I8AYK0</accession>